<sequence>MSSADPAVGQKISKKLVLCFDGTGNIFSGSTADTNVVKIYDKLDRDCDEQYHYYQSSMNKSVLGNILSSVSTTLDQGFATTFDAHVIAGYRFIMRYYDKGDKIYMFGFSRGAFTARFLARMIHTVGLLSKGNEEMVPFAYQLYQRYEQGLVKTDPVANHDAHDSHGSQNGLLRNNEEEIVDDAQRTRNELHAFTSTFCRREIKHGETQKVYTGIKVYFLGLFDCVSSVKTLEAPFGKSSPPVTVLGTAKHVRHAVAIDERRVKFRAALLSHDVPTEGAEKEDIKEVWFPGNHGDVGGGWPAPRPDEIPLEGWQKLKYAVTGSKPKPPPTDVRNDNYQMSDVALHWMISEVKAVGALNKDYALKWSDRCTGFENSFDKNKKKQAFGAKAHDTLSIGGGTSLVKVLFWKFMEILPFMVHWELTAERKWYSEKFWPNLGGTRDIPQGAVFHDSVYHRLHDGQHKYKPQNNRGGSSQPALRDSSALIENPDPKFSLDEKHHKTYILKEDEKHVKDAMAK</sequence>
<organism evidence="1 2">
    <name type="scientific">Neophaeococcomyces mojaviensis</name>
    <dbReference type="NCBI Taxonomy" id="3383035"/>
    <lineage>
        <taxon>Eukaryota</taxon>
        <taxon>Fungi</taxon>
        <taxon>Dikarya</taxon>
        <taxon>Ascomycota</taxon>
        <taxon>Pezizomycotina</taxon>
        <taxon>Eurotiomycetes</taxon>
        <taxon>Chaetothyriomycetidae</taxon>
        <taxon>Chaetothyriales</taxon>
        <taxon>Chaetothyriales incertae sedis</taxon>
        <taxon>Neophaeococcomyces</taxon>
    </lineage>
</organism>
<accession>A0ACC3ACT2</accession>
<dbReference type="EMBL" id="JAPDRQ010000036">
    <property type="protein sequence ID" value="KAJ9659813.1"/>
    <property type="molecule type" value="Genomic_DNA"/>
</dbReference>
<evidence type="ECO:0000313" key="2">
    <source>
        <dbReference type="Proteomes" id="UP001172386"/>
    </source>
</evidence>
<evidence type="ECO:0000313" key="1">
    <source>
        <dbReference type="EMBL" id="KAJ9659813.1"/>
    </source>
</evidence>
<proteinExistence type="predicted"/>
<dbReference type="Proteomes" id="UP001172386">
    <property type="component" value="Unassembled WGS sequence"/>
</dbReference>
<protein>
    <submittedName>
        <fullName evidence="1">Uncharacterized protein</fullName>
    </submittedName>
</protein>
<name>A0ACC3ACT2_9EURO</name>
<keyword evidence="2" id="KW-1185">Reference proteome</keyword>
<gene>
    <name evidence="1" type="ORF">H2198_002882</name>
</gene>
<reference evidence="1" key="1">
    <citation type="submission" date="2022-10" db="EMBL/GenBank/DDBJ databases">
        <title>Culturing micro-colonial fungi from biological soil crusts in the Mojave desert and describing Neophaeococcomyces mojavensis, and introducing the new genera and species Taxawa tesnikishii.</title>
        <authorList>
            <person name="Kurbessoian T."/>
            <person name="Stajich J.E."/>
        </authorList>
    </citation>
    <scope>NUCLEOTIDE SEQUENCE</scope>
    <source>
        <strain evidence="1">JES_112</strain>
    </source>
</reference>
<comment type="caution">
    <text evidence="1">The sequence shown here is derived from an EMBL/GenBank/DDBJ whole genome shotgun (WGS) entry which is preliminary data.</text>
</comment>